<evidence type="ECO:0000313" key="2">
    <source>
        <dbReference type="Proteomes" id="UP000814140"/>
    </source>
</evidence>
<keyword evidence="2" id="KW-1185">Reference proteome</keyword>
<protein>
    <submittedName>
        <fullName evidence="1">Uncharacterized protein</fullName>
    </submittedName>
</protein>
<dbReference type="Proteomes" id="UP000814140">
    <property type="component" value="Unassembled WGS sequence"/>
</dbReference>
<reference evidence="1" key="2">
    <citation type="journal article" date="2022" name="New Phytol.">
        <title>Evolutionary transition to the ectomycorrhizal habit in the genomes of a hyperdiverse lineage of mushroom-forming fungi.</title>
        <authorList>
            <person name="Looney B."/>
            <person name="Miyauchi S."/>
            <person name="Morin E."/>
            <person name="Drula E."/>
            <person name="Courty P.E."/>
            <person name="Kohler A."/>
            <person name="Kuo A."/>
            <person name="LaButti K."/>
            <person name="Pangilinan J."/>
            <person name="Lipzen A."/>
            <person name="Riley R."/>
            <person name="Andreopoulos W."/>
            <person name="He G."/>
            <person name="Johnson J."/>
            <person name="Nolan M."/>
            <person name="Tritt A."/>
            <person name="Barry K.W."/>
            <person name="Grigoriev I.V."/>
            <person name="Nagy L.G."/>
            <person name="Hibbett D."/>
            <person name="Henrissat B."/>
            <person name="Matheny P.B."/>
            <person name="Labbe J."/>
            <person name="Martin F.M."/>
        </authorList>
    </citation>
    <scope>NUCLEOTIDE SEQUENCE</scope>
    <source>
        <strain evidence="1">HHB10654</strain>
    </source>
</reference>
<comment type="caution">
    <text evidence="1">The sequence shown here is derived from an EMBL/GenBank/DDBJ whole genome shotgun (WGS) entry which is preliminary data.</text>
</comment>
<evidence type="ECO:0000313" key="1">
    <source>
        <dbReference type="EMBL" id="KAI0064449.1"/>
    </source>
</evidence>
<gene>
    <name evidence="1" type="ORF">BV25DRAFT_237713</name>
</gene>
<name>A0ACB8T6G3_9AGAM</name>
<sequence>MFPCFAMHEANYEHINTVVSGLLGSDIFPRADSVCTSSYLVLRESAGDIEVSVLCRRHLDFHTTWLPLMGADNPRRRGQLGMDFHSEEVTSHVQDYTRQCVFSLLPPSSSTHDDLPRRCSRSKSSIFQHDTSNAYIACCRQEHVNCQQPLQFCRVGFPLAGTVAEQWKTGAHS</sequence>
<proteinExistence type="predicted"/>
<dbReference type="EMBL" id="MU277198">
    <property type="protein sequence ID" value="KAI0064449.1"/>
    <property type="molecule type" value="Genomic_DNA"/>
</dbReference>
<organism evidence="1 2">
    <name type="scientific">Artomyces pyxidatus</name>
    <dbReference type="NCBI Taxonomy" id="48021"/>
    <lineage>
        <taxon>Eukaryota</taxon>
        <taxon>Fungi</taxon>
        <taxon>Dikarya</taxon>
        <taxon>Basidiomycota</taxon>
        <taxon>Agaricomycotina</taxon>
        <taxon>Agaricomycetes</taxon>
        <taxon>Russulales</taxon>
        <taxon>Auriscalpiaceae</taxon>
        <taxon>Artomyces</taxon>
    </lineage>
</organism>
<reference evidence="1" key="1">
    <citation type="submission" date="2021-03" db="EMBL/GenBank/DDBJ databases">
        <authorList>
            <consortium name="DOE Joint Genome Institute"/>
            <person name="Ahrendt S."/>
            <person name="Looney B.P."/>
            <person name="Miyauchi S."/>
            <person name="Morin E."/>
            <person name="Drula E."/>
            <person name="Courty P.E."/>
            <person name="Chicoki N."/>
            <person name="Fauchery L."/>
            <person name="Kohler A."/>
            <person name="Kuo A."/>
            <person name="Labutti K."/>
            <person name="Pangilinan J."/>
            <person name="Lipzen A."/>
            <person name="Riley R."/>
            <person name="Andreopoulos W."/>
            <person name="He G."/>
            <person name="Johnson J."/>
            <person name="Barry K.W."/>
            <person name="Grigoriev I.V."/>
            <person name="Nagy L."/>
            <person name="Hibbett D."/>
            <person name="Henrissat B."/>
            <person name="Matheny P.B."/>
            <person name="Labbe J."/>
            <person name="Martin F."/>
        </authorList>
    </citation>
    <scope>NUCLEOTIDE SEQUENCE</scope>
    <source>
        <strain evidence="1">HHB10654</strain>
    </source>
</reference>
<accession>A0ACB8T6G3</accession>